<keyword evidence="3" id="KW-0408">Iron</keyword>
<reference evidence="6" key="1">
    <citation type="journal article" date="2014" name="Int. J. Syst. Evol. Microbiol.">
        <title>Complete genome sequence of Corynebacterium casei LMG S-19264T (=DSM 44701T), isolated from a smear-ripened cheese.</title>
        <authorList>
            <consortium name="US DOE Joint Genome Institute (JGI-PGF)"/>
            <person name="Walter F."/>
            <person name="Albersmeier A."/>
            <person name="Kalinowski J."/>
            <person name="Ruckert C."/>
        </authorList>
    </citation>
    <scope>NUCLEOTIDE SEQUENCE</scope>
    <source>
        <strain evidence="6">CGMCC 1.12214</strain>
    </source>
</reference>
<dbReference type="Proteomes" id="UP000603912">
    <property type="component" value="Unassembled WGS sequence"/>
</dbReference>
<dbReference type="InterPro" id="IPR050884">
    <property type="entry name" value="CNP_phosphodiesterase-III"/>
</dbReference>
<protein>
    <submittedName>
        <fullName evidence="6">3',5'-cyclic adenosine monophosphate phosphodiesterase CpdA</fullName>
    </submittedName>
</protein>
<gene>
    <name evidence="6" type="primary">cpdA</name>
    <name evidence="6" type="ORF">GCM10007036_43140</name>
</gene>
<keyword evidence="7" id="KW-1185">Reference proteome</keyword>
<dbReference type="AlphaFoldDB" id="A0A917IAV9"/>
<sequence>MLIAHVSDFHVFSERGETHLVRPDAERAARAVVADLASLPWSLDAIVISGDLTDGGSEADYALLRDVLGPLQARLVIAPGNHDRRDTMRAAFADLVDYPPGKYLHYETQVADWRVLALDTLIPGRVPGRLCSTRLKWVSETIAPLRDKPLLIVMHHPPFPSGMATLDRNALIEGGEEFGRLVAARRAPTRILSGHIHRPFQAMWNGAVAAVAGSPAFQIGLDLAADIEEPGPVTEPYSYFLHRLGPDGAGVIHTRYVAI</sequence>
<dbReference type="InterPro" id="IPR042281">
    <property type="entry name" value="GpdQ_beta-strand"/>
</dbReference>
<dbReference type="EMBL" id="BMES01000003">
    <property type="protein sequence ID" value="GGH31727.1"/>
    <property type="molecule type" value="Genomic_DNA"/>
</dbReference>
<comment type="caution">
    <text evidence="6">The sequence shown here is derived from an EMBL/GenBank/DDBJ whole genome shotgun (WGS) entry which is preliminary data.</text>
</comment>
<dbReference type="RefSeq" id="WP_188519883.1">
    <property type="nucleotide sequence ID" value="NZ_BMES01000003.1"/>
</dbReference>
<evidence type="ECO:0000259" key="5">
    <source>
        <dbReference type="Pfam" id="PF00149"/>
    </source>
</evidence>
<evidence type="ECO:0000256" key="1">
    <source>
        <dbReference type="ARBA" id="ARBA00022723"/>
    </source>
</evidence>
<comment type="similarity">
    <text evidence="4">Belongs to the cyclic nucleotide phosphodiesterase class-III family.</text>
</comment>
<proteinExistence type="inferred from homology"/>
<dbReference type="Gene3D" id="3.30.750.180">
    <property type="entry name" value="GpdQ, beta-strand dimerisation domain"/>
    <property type="match status" value="1"/>
</dbReference>
<evidence type="ECO:0000313" key="7">
    <source>
        <dbReference type="Proteomes" id="UP000603912"/>
    </source>
</evidence>
<dbReference type="PANTHER" id="PTHR42988">
    <property type="entry name" value="PHOSPHOHYDROLASE"/>
    <property type="match status" value="1"/>
</dbReference>
<evidence type="ECO:0000256" key="2">
    <source>
        <dbReference type="ARBA" id="ARBA00022801"/>
    </source>
</evidence>
<evidence type="ECO:0000256" key="3">
    <source>
        <dbReference type="ARBA" id="ARBA00023004"/>
    </source>
</evidence>
<evidence type="ECO:0000313" key="6">
    <source>
        <dbReference type="EMBL" id="GGH31727.1"/>
    </source>
</evidence>
<name>A0A917IAV9_9HYPH</name>
<dbReference type="GO" id="GO:0046872">
    <property type="term" value="F:metal ion binding"/>
    <property type="evidence" value="ECO:0007669"/>
    <property type="project" value="UniProtKB-KW"/>
</dbReference>
<dbReference type="PANTHER" id="PTHR42988:SF2">
    <property type="entry name" value="CYCLIC NUCLEOTIDE PHOSPHODIESTERASE CBUA0032-RELATED"/>
    <property type="match status" value="1"/>
</dbReference>
<feature type="domain" description="Calcineurin-like phosphoesterase" evidence="5">
    <location>
        <begin position="1"/>
        <end position="199"/>
    </location>
</feature>
<reference evidence="6" key="2">
    <citation type="submission" date="2020-09" db="EMBL/GenBank/DDBJ databases">
        <authorList>
            <person name="Sun Q."/>
            <person name="Zhou Y."/>
        </authorList>
    </citation>
    <scope>NUCLEOTIDE SEQUENCE</scope>
    <source>
        <strain evidence="6">CGMCC 1.12214</strain>
    </source>
</reference>
<keyword evidence="2" id="KW-0378">Hydrolase</keyword>
<dbReference type="GO" id="GO:0016787">
    <property type="term" value="F:hydrolase activity"/>
    <property type="evidence" value="ECO:0007669"/>
    <property type="project" value="UniProtKB-KW"/>
</dbReference>
<accession>A0A917IAV9</accession>
<dbReference type="InterPro" id="IPR004843">
    <property type="entry name" value="Calcineurin-like_PHP"/>
</dbReference>
<dbReference type="Gene3D" id="3.60.21.40">
    <property type="entry name" value="GpdQ, catalytic alpha/beta sandwich domain"/>
    <property type="match status" value="1"/>
</dbReference>
<evidence type="ECO:0000256" key="4">
    <source>
        <dbReference type="ARBA" id="ARBA00025742"/>
    </source>
</evidence>
<organism evidence="6 7">
    <name type="scientific">Alsobacter metallidurans</name>
    <dbReference type="NCBI Taxonomy" id="340221"/>
    <lineage>
        <taxon>Bacteria</taxon>
        <taxon>Pseudomonadati</taxon>
        <taxon>Pseudomonadota</taxon>
        <taxon>Alphaproteobacteria</taxon>
        <taxon>Hyphomicrobiales</taxon>
        <taxon>Alsobacteraceae</taxon>
        <taxon>Alsobacter</taxon>
    </lineage>
</organism>
<dbReference type="Pfam" id="PF00149">
    <property type="entry name" value="Metallophos"/>
    <property type="match status" value="1"/>
</dbReference>
<dbReference type="SUPFAM" id="SSF56300">
    <property type="entry name" value="Metallo-dependent phosphatases"/>
    <property type="match status" value="1"/>
</dbReference>
<dbReference type="InterPro" id="IPR029052">
    <property type="entry name" value="Metallo-depent_PP-like"/>
</dbReference>
<keyword evidence="1" id="KW-0479">Metal-binding</keyword>
<dbReference type="InterPro" id="IPR042283">
    <property type="entry name" value="GpdQ_catalytic"/>
</dbReference>